<name>A0A495D2A1_9PROT</name>
<accession>A0A495D2A1</accession>
<comment type="caution">
    <text evidence="2">The sequence shown here is derived from an EMBL/GenBank/DDBJ whole genome shotgun (WGS) entry which is preliminary data.</text>
</comment>
<feature type="signal peptide" evidence="1">
    <location>
        <begin position="1"/>
        <end position="24"/>
    </location>
</feature>
<dbReference type="RefSeq" id="WP_121212136.1">
    <property type="nucleotide sequence ID" value="NZ_RBIM01000006.1"/>
</dbReference>
<sequence>MSFRFKTLLTSALGLVVLPIAAQAQDARFEFRSDNSVARSDPFIDQDVLEPQGAFDLETGFDSNNWLRIVKPVGAGRVWRFEQQARLRRYDERDDLNSFLLTPRVQYWAPVGEHWQARISAEASVLNRDGDQHYTRFQGEGQLRYRLADNRETVFRVRANQYDFGDQVVAGLDQNQLRLGIEQYGYGENRRSGWYVAGFLTNSDADANRFSFGEVQARARTWWPLGEDTRGELRLEAGRREYDGDFSALQAFAREDTRWKATGRVEHGLGERVTLFGEAGFVDNDSNIDLRSYSGAVFQIGLRIENR</sequence>
<dbReference type="Proteomes" id="UP000273675">
    <property type="component" value="Unassembled WGS sequence"/>
</dbReference>
<gene>
    <name evidence="2" type="ORF">C7435_2780</name>
</gene>
<organism evidence="2 3">
    <name type="scientific">Maricaulis maris</name>
    <dbReference type="NCBI Taxonomy" id="74318"/>
    <lineage>
        <taxon>Bacteria</taxon>
        <taxon>Pseudomonadati</taxon>
        <taxon>Pseudomonadota</taxon>
        <taxon>Alphaproteobacteria</taxon>
        <taxon>Maricaulales</taxon>
        <taxon>Maricaulaceae</taxon>
        <taxon>Maricaulis</taxon>
    </lineage>
</organism>
<dbReference type="OrthoDB" id="7594487at2"/>
<evidence type="ECO:0008006" key="4">
    <source>
        <dbReference type="Google" id="ProtNLM"/>
    </source>
</evidence>
<protein>
    <recommendedName>
        <fullName evidence="4">DUF481 domain-containing protein</fullName>
    </recommendedName>
</protein>
<evidence type="ECO:0000313" key="3">
    <source>
        <dbReference type="Proteomes" id="UP000273675"/>
    </source>
</evidence>
<keyword evidence="1" id="KW-0732">Signal</keyword>
<evidence type="ECO:0000313" key="2">
    <source>
        <dbReference type="EMBL" id="RKQ95674.1"/>
    </source>
</evidence>
<proteinExistence type="predicted"/>
<reference evidence="2 3" key="1">
    <citation type="submission" date="2018-10" db="EMBL/GenBank/DDBJ databases">
        <title>Genomic Encyclopedia of Type Strains, Phase IV (KMG-IV): sequencing the most valuable type-strain genomes for metagenomic binning, comparative biology and taxonomic classification.</title>
        <authorList>
            <person name="Goeker M."/>
        </authorList>
    </citation>
    <scope>NUCLEOTIDE SEQUENCE [LARGE SCALE GENOMIC DNA]</scope>
    <source>
        <strain evidence="2 3">DSM 4734</strain>
    </source>
</reference>
<dbReference type="AlphaFoldDB" id="A0A495D2A1"/>
<feature type="chain" id="PRO_5019759082" description="DUF481 domain-containing protein" evidence="1">
    <location>
        <begin position="25"/>
        <end position="307"/>
    </location>
</feature>
<evidence type="ECO:0000256" key="1">
    <source>
        <dbReference type="SAM" id="SignalP"/>
    </source>
</evidence>
<dbReference type="EMBL" id="RBIM01000006">
    <property type="protein sequence ID" value="RKQ95674.1"/>
    <property type="molecule type" value="Genomic_DNA"/>
</dbReference>
<dbReference type="SUPFAM" id="SSF56935">
    <property type="entry name" value="Porins"/>
    <property type="match status" value="1"/>
</dbReference>